<sequence>MEPRIHTTPDLHEDVLRVIFEIAAEENGPERISYALVSKAVQTWVEPIFYREVVASGRGIYLFFRTIDSKTSTKPPNFFALHVKSLDFTGLSSRDNELVNVSRIFEECPGVQSLSFRERDVYRTYNLHPILGVFLRICRAFVGFAEGLVLGWLG</sequence>
<gene>
    <name evidence="1" type="ORF">DFP72DRAFT_532369</name>
</gene>
<dbReference type="AlphaFoldDB" id="A0A8H6M1J2"/>
<dbReference type="OrthoDB" id="3145912at2759"/>
<reference evidence="1 2" key="1">
    <citation type="submission" date="2020-07" db="EMBL/GenBank/DDBJ databases">
        <title>Comparative genomics of pyrophilous fungi reveals a link between fire events and developmental genes.</title>
        <authorList>
            <consortium name="DOE Joint Genome Institute"/>
            <person name="Steindorff A.S."/>
            <person name="Carver A."/>
            <person name="Calhoun S."/>
            <person name="Stillman K."/>
            <person name="Liu H."/>
            <person name="Lipzen A."/>
            <person name="Pangilinan J."/>
            <person name="Labutti K."/>
            <person name="Bruns T.D."/>
            <person name="Grigoriev I.V."/>
        </authorList>
    </citation>
    <scope>NUCLEOTIDE SEQUENCE [LARGE SCALE GENOMIC DNA]</scope>
    <source>
        <strain evidence="1 2">CBS 144469</strain>
    </source>
</reference>
<evidence type="ECO:0000313" key="2">
    <source>
        <dbReference type="Proteomes" id="UP000521943"/>
    </source>
</evidence>
<keyword evidence="2" id="KW-1185">Reference proteome</keyword>
<name>A0A8H6M1J2_9AGAR</name>
<dbReference type="Proteomes" id="UP000521943">
    <property type="component" value="Unassembled WGS sequence"/>
</dbReference>
<organism evidence="1 2">
    <name type="scientific">Ephemerocybe angulata</name>
    <dbReference type="NCBI Taxonomy" id="980116"/>
    <lineage>
        <taxon>Eukaryota</taxon>
        <taxon>Fungi</taxon>
        <taxon>Dikarya</taxon>
        <taxon>Basidiomycota</taxon>
        <taxon>Agaricomycotina</taxon>
        <taxon>Agaricomycetes</taxon>
        <taxon>Agaricomycetidae</taxon>
        <taxon>Agaricales</taxon>
        <taxon>Agaricineae</taxon>
        <taxon>Psathyrellaceae</taxon>
        <taxon>Ephemerocybe</taxon>
    </lineage>
</organism>
<comment type="caution">
    <text evidence="1">The sequence shown here is derived from an EMBL/GenBank/DDBJ whole genome shotgun (WGS) entry which is preliminary data.</text>
</comment>
<protein>
    <submittedName>
        <fullName evidence="1">Uncharacterized protein</fullName>
    </submittedName>
</protein>
<evidence type="ECO:0000313" key="1">
    <source>
        <dbReference type="EMBL" id="KAF6749869.1"/>
    </source>
</evidence>
<dbReference type="EMBL" id="JACGCI010000060">
    <property type="protein sequence ID" value="KAF6749869.1"/>
    <property type="molecule type" value="Genomic_DNA"/>
</dbReference>
<proteinExistence type="predicted"/>
<accession>A0A8H6M1J2</accession>